<evidence type="ECO:0000313" key="1">
    <source>
        <dbReference type="EMBL" id="KAL1513101.1"/>
    </source>
</evidence>
<gene>
    <name evidence="1" type="ORF">ABEB36_002565</name>
</gene>
<accession>A0ABD1F675</accession>
<comment type="caution">
    <text evidence="1">The sequence shown here is derived from an EMBL/GenBank/DDBJ whole genome shotgun (WGS) entry which is preliminary data.</text>
</comment>
<proteinExistence type="predicted"/>
<dbReference type="AlphaFoldDB" id="A0ABD1F675"/>
<evidence type="ECO:0000313" key="2">
    <source>
        <dbReference type="Proteomes" id="UP001566132"/>
    </source>
</evidence>
<name>A0ABD1F675_HYPHA</name>
<dbReference type="Proteomes" id="UP001566132">
    <property type="component" value="Unassembled WGS sequence"/>
</dbReference>
<protein>
    <submittedName>
        <fullName evidence="1">Uncharacterized protein</fullName>
    </submittedName>
</protein>
<sequence>MSTVAINMSAYTINVKEKNPIPVYKKELPKERKVKNPEDIYEFTDLSPKVKKRNQRQNRSSILFDKNTYEILKKIEYKEAKMKRKRPLNKKTYNEIVEDVLSKVKKKIVNKQLPEVVCKGAINAEEQKMSISEDILPLDTRNRKILPTLIQHTDTKLQLDVRDPKINTSSKNEQHQQVTFSQTPNNIHQNDISSCFGFDKPIPAESTPIKKTSVHILSNILLRKNNLITESPINFNAQNPKANSTMTQDNSSPWRSDSLLKRNPHFLSLKQNALPRIDQEPVLEYSLVESMPVKSTKVTSTPQKKHVQTSILDFISSNIDHENLTQGSLYDCEAFNSPTKKDNTIISSTKVKRTILSDLNHSLEKHNREEMSYFGFDESPSENKENSGEILCAKPSRFDIGQLKKYTRKNKREDEVNLYSLKDNSISIIEEEDDSLKDIRLFEEPEEMLDDMAPVEINLKKSKRKRLYSSDYQANEDERKKIIKKAKVNSEEEAWVKEFNEMCQEVEKHDLNLE</sequence>
<keyword evidence="2" id="KW-1185">Reference proteome</keyword>
<dbReference type="EMBL" id="JBDJPC010000002">
    <property type="protein sequence ID" value="KAL1513101.1"/>
    <property type="molecule type" value="Genomic_DNA"/>
</dbReference>
<organism evidence="1 2">
    <name type="scientific">Hypothenemus hampei</name>
    <name type="common">Coffee berry borer</name>
    <dbReference type="NCBI Taxonomy" id="57062"/>
    <lineage>
        <taxon>Eukaryota</taxon>
        <taxon>Metazoa</taxon>
        <taxon>Ecdysozoa</taxon>
        <taxon>Arthropoda</taxon>
        <taxon>Hexapoda</taxon>
        <taxon>Insecta</taxon>
        <taxon>Pterygota</taxon>
        <taxon>Neoptera</taxon>
        <taxon>Endopterygota</taxon>
        <taxon>Coleoptera</taxon>
        <taxon>Polyphaga</taxon>
        <taxon>Cucujiformia</taxon>
        <taxon>Curculionidae</taxon>
        <taxon>Scolytinae</taxon>
        <taxon>Hypothenemus</taxon>
    </lineage>
</organism>
<reference evidence="1 2" key="1">
    <citation type="submission" date="2024-05" db="EMBL/GenBank/DDBJ databases">
        <title>Genetic variation in Jamaican populations of the coffee berry borer (Hypothenemus hampei).</title>
        <authorList>
            <person name="Errbii M."/>
            <person name="Myrie A."/>
        </authorList>
    </citation>
    <scope>NUCLEOTIDE SEQUENCE [LARGE SCALE GENOMIC DNA]</scope>
    <source>
        <strain evidence="1">JA-Hopewell-2020-01-JO</strain>
        <tissue evidence="1">Whole body</tissue>
    </source>
</reference>